<dbReference type="Gene3D" id="1.20.1280.50">
    <property type="match status" value="1"/>
</dbReference>
<evidence type="ECO:0000313" key="3">
    <source>
        <dbReference type="EMBL" id="KAF9624543.1"/>
    </source>
</evidence>
<dbReference type="Pfam" id="PF12937">
    <property type="entry name" value="F-box-like"/>
    <property type="match status" value="1"/>
</dbReference>
<evidence type="ECO:0000313" key="4">
    <source>
        <dbReference type="Proteomes" id="UP000631114"/>
    </source>
</evidence>
<accession>A0A835IWG6</accession>
<dbReference type="EMBL" id="JADFTS010000001">
    <property type="protein sequence ID" value="KAF9624543.1"/>
    <property type="molecule type" value="Genomic_DNA"/>
</dbReference>
<sequence>MKEGKLMEVLPEEIWIRILETGIEKWILTHKDICSFSISCKNFNKLSNDNSLWSTLLSLDFPHFQNEDTSSSEESQKNLYKSRLEIYRQLERDFIRRTVFNQEYRLGVLGRKIKRVRRELKVINEQMEENSGVLLDMIRDRYFVCREELAYVEQEHMDIQKEVTSMRTTIMDKDGDFHALVDVGQDTNLLEDDALAGSSEDFEESSEEEPEESSEESSDGESEEGF</sequence>
<evidence type="ECO:0000259" key="2">
    <source>
        <dbReference type="Pfam" id="PF12937"/>
    </source>
</evidence>
<proteinExistence type="predicted"/>
<evidence type="ECO:0000256" key="1">
    <source>
        <dbReference type="SAM" id="MobiDB-lite"/>
    </source>
</evidence>
<protein>
    <recommendedName>
        <fullName evidence="2">F-box domain-containing protein</fullName>
    </recommendedName>
</protein>
<dbReference type="InterPro" id="IPR036047">
    <property type="entry name" value="F-box-like_dom_sf"/>
</dbReference>
<dbReference type="SUPFAM" id="SSF81383">
    <property type="entry name" value="F-box domain"/>
    <property type="match status" value="1"/>
</dbReference>
<comment type="caution">
    <text evidence="3">The sequence shown here is derived from an EMBL/GenBank/DDBJ whole genome shotgun (WGS) entry which is preliminary data.</text>
</comment>
<name>A0A835IWG6_9MAGN</name>
<dbReference type="Proteomes" id="UP000631114">
    <property type="component" value="Unassembled WGS sequence"/>
</dbReference>
<organism evidence="3 4">
    <name type="scientific">Coptis chinensis</name>
    <dbReference type="NCBI Taxonomy" id="261450"/>
    <lineage>
        <taxon>Eukaryota</taxon>
        <taxon>Viridiplantae</taxon>
        <taxon>Streptophyta</taxon>
        <taxon>Embryophyta</taxon>
        <taxon>Tracheophyta</taxon>
        <taxon>Spermatophyta</taxon>
        <taxon>Magnoliopsida</taxon>
        <taxon>Ranunculales</taxon>
        <taxon>Ranunculaceae</taxon>
        <taxon>Coptidoideae</taxon>
        <taxon>Coptis</taxon>
    </lineage>
</organism>
<dbReference type="InterPro" id="IPR001810">
    <property type="entry name" value="F-box_dom"/>
</dbReference>
<keyword evidence="4" id="KW-1185">Reference proteome</keyword>
<reference evidence="3 4" key="1">
    <citation type="submission" date="2020-10" db="EMBL/GenBank/DDBJ databases">
        <title>The Coptis chinensis genome and diversification of protoberbering-type alkaloids.</title>
        <authorList>
            <person name="Wang B."/>
            <person name="Shu S."/>
            <person name="Song C."/>
            <person name="Liu Y."/>
        </authorList>
    </citation>
    <scope>NUCLEOTIDE SEQUENCE [LARGE SCALE GENOMIC DNA]</scope>
    <source>
        <strain evidence="3">HL-2020</strain>
        <tissue evidence="3">Leaf</tissue>
    </source>
</reference>
<gene>
    <name evidence="3" type="ORF">IFM89_011717</name>
</gene>
<dbReference type="OrthoDB" id="1939488at2759"/>
<dbReference type="AlphaFoldDB" id="A0A835IWG6"/>
<feature type="region of interest" description="Disordered" evidence="1">
    <location>
        <begin position="192"/>
        <end position="226"/>
    </location>
</feature>
<feature type="domain" description="F-box" evidence="2">
    <location>
        <begin position="8"/>
        <end position="56"/>
    </location>
</feature>